<dbReference type="AlphaFoldDB" id="A0A0G4GI16"/>
<organism evidence="1">
    <name type="scientific">Chromera velia CCMP2878</name>
    <dbReference type="NCBI Taxonomy" id="1169474"/>
    <lineage>
        <taxon>Eukaryota</taxon>
        <taxon>Sar</taxon>
        <taxon>Alveolata</taxon>
        <taxon>Colpodellida</taxon>
        <taxon>Chromeraceae</taxon>
        <taxon>Chromera</taxon>
    </lineage>
</organism>
<gene>
    <name evidence="1" type="ORF">Cvel_21977</name>
</gene>
<evidence type="ECO:0000313" key="1">
    <source>
        <dbReference type="EMBL" id="CEM29381.1"/>
    </source>
</evidence>
<sequence length="313" mass="35937">MRDIPYLTALKKENESIHFCLKHQETDHKTRIQLAFTEIREYPKKPCAPVLFSEDTTVDVQNLNQKIHSLEYPLLAGVLRVVFDTLSDRLHETAEGLLEILAEMEEARKFEITTKDQMDEFWKDLEENREEDNAGDESAEAEREDSELLCPFGSGSFKATGWCAAQRQFKDIPKLKEGLKQMSSRTQPKQEEVEANERVKELDTIRLRLQGPEPSDLTESEKEILEAQEGGSQDERAGKTVIERIKLLLEKHVKMIRNIKLGDVSLTSDNAYKLTVARRGVTFRATMPYLEAALEYVHGLDHFIEQVKKDGDE</sequence>
<protein>
    <submittedName>
        <fullName evidence="1">Uncharacterized protein</fullName>
    </submittedName>
</protein>
<proteinExistence type="predicted"/>
<dbReference type="VEuPathDB" id="CryptoDB:Cvel_21977"/>
<name>A0A0G4GI16_9ALVE</name>
<accession>A0A0G4GI16</accession>
<dbReference type="EMBL" id="CDMZ01001232">
    <property type="protein sequence ID" value="CEM29381.1"/>
    <property type="molecule type" value="Genomic_DNA"/>
</dbReference>
<reference evidence="1" key="1">
    <citation type="submission" date="2014-11" db="EMBL/GenBank/DDBJ databases">
        <authorList>
            <person name="Otto D Thomas"/>
            <person name="Naeem Raeece"/>
        </authorList>
    </citation>
    <scope>NUCLEOTIDE SEQUENCE</scope>
</reference>